<proteinExistence type="predicted"/>
<keyword evidence="1" id="KW-0812">Transmembrane</keyword>
<evidence type="ECO:0000313" key="3">
    <source>
        <dbReference type="Proteomes" id="UP000011135"/>
    </source>
</evidence>
<organism evidence="2 3">
    <name type="scientific">Fulvivirga imtechensis AK7</name>
    <dbReference type="NCBI Taxonomy" id="1237149"/>
    <lineage>
        <taxon>Bacteria</taxon>
        <taxon>Pseudomonadati</taxon>
        <taxon>Bacteroidota</taxon>
        <taxon>Cytophagia</taxon>
        <taxon>Cytophagales</taxon>
        <taxon>Fulvivirgaceae</taxon>
        <taxon>Fulvivirga</taxon>
    </lineage>
</organism>
<sequence length="50" mass="5639">MFTIAFTILATIFIIKMVISDAMYNKLLILPIFFAIVIGAISSWNKIMAE</sequence>
<dbReference type="EMBL" id="AMZN01000006">
    <property type="protein sequence ID" value="ELR73453.1"/>
    <property type="molecule type" value="Genomic_DNA"/>
</dbReference>
<feature type="transmembrane region" description="Helical" evidence="1">
    <location>
        <begin position="30"/>
        <end position="47"/>
    </location>
</feature>
<reference evidence="2 3" key="1">
    <citation type="submission" date="2012-12" db="EMBL/GenBank/DDBJ databases">
        <title>Genome assembly of Fulvivirga imtechensis AK7.</title>
        <authorList>
            <person name="Nupur N."/>
            <person name="Khatri I."/>
            <person name="Kumar R."/>
            <person name="Subramanian S."/>
            <person name="Pinnaka A."/>
        </authorList>
    </citation>
    <scope>NUCLEOTIDE SEQUENCE [LARGE SCALE GENOMIC DNA]</scope>
    <source>
        <strain evidence="2 3">AK7</strain>
    </source>
</reference>
<protein>
    <submittedName>
        <fullName evidence="2">Uncharacterized protein</fullName>
    </submittedName>
</protein>
<comment type="caution">
    <text evidence="2">The sequence shown here is derived from an EMBL/GenBank/DDBJ whole genome shotgun (WGS) entry which is preliminary data.</text>
</comment>
<evidence type="ECO:0000256" key="1">
    <source>
        <dbReference type="SAM" id="Phobius"/>
    </source>
</evidence>
<dbReference type="AlphaFoldDB" id="L8JZ46"/>
<keyword evidence="1" id="KW-0472">Membrane</keyword>
<accession>L8JZ46</accession>
<gene>
    <name evidence="2" type="ORF">C900_04305</name>
</gene>
<keyword evidence="3" id="KW-1185">Reference proteome</keyword>
<keyword evidence="1" id="KW-1133">Transmembrane helix</keyword>
<name>L8JZ46_9BACT</name>
<dbReference type="STRING" id="1237149.C900_04305"/>
<dbReference type="Proteomes" id="UP000011135">
    <property type="component" value="Unassembled WGS sequence"/>
</dbReference>
<evidence type="ECO:0000313" key="2">
    <source>
        <dbReference type="EMBL" id="ELR73453.1"/>
    </source>
</evidence>